<evidence type="ECO:0000256" key="1">
    <source>
        <dbReference type="SAM" id="SignalP"/>
    </source>
</evidence>
<dbReference type="PROSITE" id="PS51257">
    <property type="entry name" value="PROKAR_LIPOPROTEIN"/>
    <property type="match status" value="1"/>
</dbReference>
<dbReference type="Proteomes" id="UP000198538">
    <property type="component" value="Unassembled WGS sequence"/>
</dbReference>
<dbReference type="EMBL" id="FMVM01000020">
    <property type="protein sequence ID" value="SCZ08370.1"/>
    <property type="molecule type" value="Genomic_DNA"/>
</dbReference>
<evidence type="ECO:0008006" key="4">
    <source>
        <dbReference type="Google" id="ProtNLM"/>
    </source>
</evidence>
<sequence>MKRLKLLWACIGMSVILVACGNNTYLEQEKSNIEHYLSEYDQYGTMSDEQAQLLSQLNHGTLITYEGEYRDRFDEVTELMRTKQINELREAYIALDGDQDMSEPDRPGVAELSESEQKYGRFVLRYAKIYLDEGGVMSVEDLESIIRGMNSIKTNVNSYDWNSFDNLVEYMQAGNVSQATTQYFELADIYGVE</sequence>
<dbReference type="AlphaFoldDB" id="A0A1G5L7W7"/>
<name>A0A1G5L7W7_9BACL</name>
<accession>A0A1G5L7W7</accession>
<feature type="chain" id="PRO_5011671918" description="Lipoprotein" evidence="1">
    <location>
        <begin position="22"/>
        <end position="193"/>
    </location>
</feature>
<evidence type="ECO:0000313" key="3">
    <source>
        <dbReference type="Proteomes" id="UP000198538"/>
    </source>
</evidence>
<proteinExistence type="predicted"/>
<organism evidence="2 3">
    <name type="scientific">Paenibacillus polysaccharolyticus</name>
    <dbReference type="NCBI Taxonomy" id="582692"/>
    <lineage>
        <taxon>Bacteria</taxon>
        <taxon>Bacillati</taxon>
        <taxon>Bacillota</taxon>
        <taxon>Bacilli</taxon>
        <taxon>Bacillales</taxon>
        <taxon>Paenibacillaceae</taxon>
        <taxon>Paenibacillus</taxon>
    </lineage>
</organism>
<keyword evidence="3" id="KW-1185">Reference proteome</keyword>
<reference evidence="3" key="1">
    <citation type="submission" date="2016-10" db="EMBL/GenBank/DDBJ databases">
        <authorList>
            <person name="Varghese N."/>
            <person name="Submissions S."/>
        </authorList>
    </citation>
    <scope>NUCLEOTIDE SEQUENCE [LARGE SCALE GENOMIC DNA]</scope>
    <source>
        <strain evidence="3">BL9</strain>
    </source>
</reference>
<protein>
    <recommendedName>
        <fullName evidence="4">Lipoprotein</fullName>
    </recommendedName>
</protein>
<dbReference type="RefSeq" id="WP_090924276.1">
    <property type="nucleotide sequence ID" value="NZ_FMVM01000020.1"/>
</dbReference>
<evidence type="ECO:0000313" key="2">
    <source>
        <dbReference type="EMBL" id="SCZ08370.1"/>
    </source>
</evidence>
<gene>
    <name evidence="2" type="ORF">SAMN05720606_12095</name>
</gene>
<keyword evidence="1" id="KW-0732">Signal</keyword>
<feature type="signal peptide" evidence="1">
    <location>
        <begin position="1"/>
        <end position="21"/>
    </location>
</feature>